<feature type="compositionally biased region" description="Basic and acidic residues" evidence="1">
    <location>
        <begin position="7"/>
        <end position="21"/>
    </location>
</feature>
<dbReference type="VEuPathDB" id="FungiDB:BD410DRAFT_845878"/>
<reference evidence="2 3" key="1">
    <citation type="submission" date="2018-06" db="EMBL/GenBank/DDBJ databases">
        <title>A transcriptomic atlas of mushroom development highlights an independent origin of complex multicellularity.</title>
        <authorList>
            <consortium name="DOE Joint Genome Institute"/>
            <person name="Krizsan K."/>
            <person name="Almasi E."/>
            <person name="Merenyi Z."/>
            <person name="Sahu N."/>
            <person name="Viragh M."/>
            <person name="Koszo T."/>
            <person name="Mondo S."/>
            <person name="Kiss B."/>
            <person name="Balint B."/>
            <person name="Kues U."/>
            <person name="Barry K."/>
            <person name="Hegedus J.C."/>
            <person name="Henrissat B."/>
            <person name="Johnson J."/>
            <person name="Lipzen A."/>
            <person name="Ohm R."/>
            <person name="Nagy I."/>
            <person name="Pangilinan J."/>
            <person name="Yan J."/>
            <person name="Xiong Y."/>
            <person name="Grigoriev I.V."/>
            <person name="Hibbett D.S."/>
            <person name="Nagy L.G."/>
        </authorList>
    </citation>
    <scope>NUCLEOTIDE SEQUENCE [LARGE SCALE GENOMIC DNA]</scope>
    <source>
        <strain evidence="2 3">SZMC22713</strain>
    </source>
</reference>
<organism evidence="2 3">
    <name type="scientific">Rickenella mellea</name>
    <dbReference type="NCBI Taxonomy" id="50990"/>
    <lineage>
        <taxon>Eukaryota</taxon>
        <taxon>Fungi</taxon>
        <taxon>Dikarya</taxon>
        <taxon>Basidiomycota</taxon>
        <taxon>Agaricomycotina</taxon>
        <taxon>Agaricomycetes</taxon>
        <taxon>Hymenochaetales</taxon>
        <taxon>Rickenellaceae</taxon>
        <taxon>Rickenella</taxon>
    </lineage>
</organism>
<evidence type="ECO:0000313" key="3">
    <source>
        <dbReference type="Proteomes" id="UP000294933"/>
    </source>
</evidence>
<accession>A0A4Y7PH64</accession>
<dbReference type="EMBL" id="ML170321">
    <property type="protein sequence ID" value="TDL14625.1"/>
    <property type="molecule type" value="Genomic_DNA"/>
</dbReference>
<gene>
    <name evidence="2" type="ORF">BD410DRAFT_845878</name>
</gene>
<protein>
    <submittedName>
        <fullName evidence="2">Uncharacterized protein</fullName>
    </submittedName>
</protein>
<feature type="region of interest" description="Disordered" evidence="1">
    <location>
        <begin position="1"/>
        <end position="70"/>
    </location>
</feature>
<evidence type="ECO:0000313" key="2">
    <source>
        <dbReference type="EMBL" id="TDL14625.1"/>
    </source>
</evidence>
<dbReference type="AlphaFoldDB" id="A0A4Y7PH64"/>
<feature type="compositionally biased region" description="Basic and acidic residues" evidence="1">
    <location>
        <begin position="33"/>
        <end position="59"/>
    </location>
</feature>
<keyword evidence="3" id="KW-1185">Reference proteome</keyword>
<sequence length="158" mass="17652">MTFSGSRNEKLREQRSQDTERNGPMPEEPAAAHLEKAGQDKRERYTDRPPKMSTEKEKGMSTSQSQPLGTIHQRAATILDALRGMNGGLACLPPSFQVEQMTSKLTMVETRSLVCRETNWERMKSPESASDKEIKPVYLKELFTVATTTSKPPSGHQG</sequence>
<dbReference type="Proteomes" id="UP000294933">
    <property type="component" value="Unassembled WGS sequence"/>
</dbReference>
<name>A0A4Y7PH64_9AGAM</name>
<evidence type="ECO:0000256" key="1">
    <source>
        <dbReference type="SAM" id="MobiDB-lite"/>
    </source>
</evidence>
<proteinExistence type="predicted"/>